<gene>
    <name evidence="1" type="ORF">JT362_33020</name>
</gene>
<dbReference type="EMBL" id="JAFFZE010000030">
    <property type="protein sequence ID" value="MCT2587946.1"/>
    <property type="molecule type" value="Genomic_DNA"/>
</dbReference>
<protein>
    <submittedName>
        <fullName evidence="1">Uncharacterized protein</fullName>
    </submittedName>
</protein>
<keyword evidence="2" id="KW-1185">Reference proteome</keyword>
<sequence length="51" mass="5887">MKEIAFISRYERRVAFVQDVLAKNQTIGDDVARELALQVVYAIDHIPEPTR</sequence>
<dbReference type="Proteomes" id="UP001156441">
    <property type="component" value="Unassembled WGS sequence"/>
</dbReference>
<organism evidence="1 2">
    <name type="scientific">Actinophytocola gossypii</name>
    <dbReference type="NCBI Taxonomy" id="2812003"/>
    <lineage>
        <taxon>Bacteria</taxon>
        <taxon>Bacillati</taxon>
        <taxon>Actinomycetota</taxon>
        <taxon>Actinomycetes</taxon>
        <taxon>Pseudonocardiales</taxon>
        <taxon>Pseudonocardiaceae</taxon>
    </lineage>
</organism>
<dbReference type="InterPro" id="IPR046274">
    <property type="entry name" value="DUF6307"/>
</dbReference>
<name>A0ABT2JJ95_9PSEU</name>
<dbReference type="Pfam" id="PF19826">
    <property type="entry name" value="DUF6307"/>
    <property type="match status" value="1"/>
</dbReference>
<accession>A0ABT2JJ95</accession>
<dbReference type="RefSeq" id="WP_260195870.1">
    <property type="nucleotide sequence ID" value="NZ_JAFFZE010000030.1"/>
</dbReference>
<evidence type="ECO:0000313" key="2">
    <source>
        <dbReference type="Proteomes" id="UP001156441"/>
    </source>
</evidence>
<reference evidence="1 2" key="1">
    <citation type="submission" date="2021-02" db="EMBL/GenBank/DDBJ databases">
        <title>Actinophytocola xerophila sp. nov., isolated from soil of cotton cropping field.</title>
        <authorList>
            <person name="Huang R."/>
            <person name="Chen X."/>
            <person name="Ge X."/>
            <person name="Liu W."/>
        </authorList>
    </citation>
    <scope>NUCLEOTIDE SEQUENCE [LARGE SCALE GENOMIC DNA]</scope>
    <source>
        <strain evidence="1 2">S1-96</strain>
    </source>
</reference>
<evidence type="ECO:0000313" key="1">
    <source>
        <dbReference type="EMBL" id="MCT2587946.1"/>
    </source>
</evidence>
<comment type="caution">
    <text evidence="1">The sequence shown here is derived from an EMBL/GenBank/DDBJ whole genome shotgun (WGS) entry which is preliminary data.</text>
</comment>
<proteinExistence type="predicted"/>